<name>W7UFN9_RUMFL</name>
<dbReference type="eggNOG" id="COG0457">
    <property type="taxonomic scope" value="Bacteria"/>
</dbReference>
<protein>
    <submittedName>
        <fullName evidence="2">Uncharacterized protein</fullName>
    </submittedName>
</protein>
<organism evidence="2 3">
    <name type="scientific">Ruminococcus flavefaciens 007c</name>
    <dbReference type="NCBI Taxonomy" id="1341157"/>
    <lineage>
        <taxon>Bacteria</taxon>
        <taxon>Bacillati</taxon>
        <taxon>Bacillota</taxon>
        <taxon>Clostridia</taxon>
        <taxon>Eubacteriales</taxon>
        <taxon>Oscillospiraceae</taxon>
        <taxon>Ruminococcus</taxon>
    </lineage>
</organism>
<accession>W7UFN9</accession>
<dbReference type="AlphaFoldDB" id="W7UFN9"/>
<evidence type="ECO:0000313" key="3">
    <source>
        <dbReference type="Proteomes" id="UP000019365"/>
    </source>
</evidence>
<evidence type="ECO:0000313" key="2">
    <source>
        <dbReference type="EMBL" id="EWM52728.1"/>
    </source>
</evidence>
<keyword evidence="3" id="KW-1185">Reference proteome</keyword>
<dbReference type="RefSeq" id="WP_037299812.1">
    <property type="nucleotide sequence ID" value="NZ_ATAX01000028.1"/>
</dbReference>
<gene>
    <name evidence="2" type="ORF">RF007C_13920</name>
</gene>
<dbReference type="InterPro" id="IPR011990">
    <property type="entry name" value="TPR-like_helical_dom_sf"/>
</dbReference>
<feature type="compositionally biased region" description="Polar residues" evidence="1">
    <location>
        <begin position="352"/>
        <end position="364"/>
    </location>
</feature>
<reference evidence="2 3" key="1">
    <citation type="journal article" date="2014" name="PLoS ONE">
        <title>Rumen cellulosomics: divergent fiber-degrading strategies revealed by comparative genome-wide analysis of six ruminococcal strains.</title>
        <authorList>
            <person name="Dassa B."/>
            <person name="Borovok I."/>
            <person name="Ruimy-Israeli V."/>
            <person name="Lamed R."/>
            <person name="Flint H.J."/>
            <person name="Duncan S.H."/>
            <person name="Henrissat B."/>
            <person name="Coutinho P."/>
            <person name="Morrison M."/>
            <person name="Mosoni P."/>
            <person name="Yeoman C.J."/>
            <person name="White B.A."/>
            <person name="Bayer E.A."/>
        </authorList>
    </citation>
    <scope>NUCLEOTIDE SEQUENCE [LARGE SCALE GENOMIC DNA]</scope>
    <source>
        <strain evidence="2 3">007c</strain>
    </source>
</reference>
<proteinExistence type="predicted"/>
<dbReference type="Gene3D" id="1.25.40.10">
    <property type="entry name" value="Tetratricopeptide repeat domain"/>
    <property type="match status" value="1"/>
</dbReference>
<dbReference type="EMBL" id="ATAX01000028">
    <property type="protein sequence ID" value="EWM52728.1"/>
    <property type="molecule type" value="Genomic_DNA"/>
</dbReference>
<dbReference type="SUPFAM" id="SSF48452">
    <property type="entry name" value="TPR-like"/>
    <property type="match status" value="1"/>
</dbReference>
<dbReference type="OrthoDB" id="1998276at2"/>
<feature type="region of interest" description="Disordered" evidence="1">
    <location>
        <begin position="340"/>
        <end position="364"/>
    </location>
</feature>
<dbReference type="Proteomes" id="UP000019365">
    <property type="component" value="Unassembled WGS sequence"/>
</dbReference>
<comment type="caution">
    <text evidence="2">The sequence shown here is derived from an EMBL/GenBank/DDBJ whole genome shotgun (WGS) entry which is preliminary data.</text>
</comment>
<evidence type="ECO:0000256" key="1">
    <source>
        <dbReference type="SAM" id="MobiDB-lite"/>
    </source>
</evidence>
<dbReference type="PATRIC" id="fig|1341157.4.peg.2178"/>
<sequence length="364" mass="40998">MAENKILEDLRAKLTDSLDENNDFLRSEAERFAKEKNIEGVAAATQLIAEIMPQSQKDEVERLTHMDGMRLDQVQEKIVALVGEKKLNEAKSLAERLYKKIILDYSEGEKSKFVSLRNPFEDNLYQLRYKSDKVLNRSPFDFGTMLTTYAYILVETGSPLDAIPVLEKAMEYNPLDCGPRFELAEVYKLLKNKRMLIETTKETLKVASSPVAIARCYANVGYSLTDMGEFDDAATFLTASVMFAPHPAIPAEMRDLAQRKGSPIKQPNRDDIIAVMKKYDIPFGPNEDVISVAAQLAANYLMEKDIPNALMALKLTYNLTLDEDIKKLILSYEPNAQQIVPGQESAEEGNKPNITQTVNNDPEE</sequence>